<dbReference type="EMBL" id="BAAANL010000005">
    <property type="protein sequence ID" value="GAA1867973.1"/>
    <property type="molecule type" value="Genomic_DNA"/>
</dbReference>
<dbReference type="PANTHER" id="PTHR21198">
    <property type="entry name" value="GLUTAMATE RACEMASE"/>
    <property type="match status" value="1"/>
</dbReference>
<evidence type="ECO:0000313" key="3">
    <source>
        <dbReference type="EMBL" id="GAA1867973.1"/>
    </source>
</evidence>
<proteinExistence type="inferred from homology"/>
<dbReference type="RefSeq" id="WP_344103948.1">
    <property type="nucleotide sequence ID" value="NZ_BAAANL010000005.1"/>
</dbReference>
<comment type="similarity">
    <text evidence="1">Belongs to the aspartate/glutamate racemases family.</text>
</comment>
<dbReference type="InterPro" id="IPR004380">
    <property type="entry name" value="Asp_race"/>
</dbReference>
<protein>
    <submittedName>
        <fullName evidence="3">Aspartate racemase</fullName>
    </submittedName>
</protein>
<dbReference type="Gene3D" id="3.40.50.1860">
    <property type="match status" value="2"/>
</dbReference>
<keyword evidence="4" id="KW-1185">Reference proteome</keyword>
<organism evidence="3 4">
    <name type="scientific">Myceligenerans crystallogenes</name>
    <dbReference type="NCBI Taxonomy" id="316335"/>
    <lineage>
        <taxon>Bacteria</taxon>
        <taxon>Bacillati</taxon>
        <taxon>Actinomycetota</taxon>
        <taxon>Actinomycetes</taxon>
        <taxon>Micrococcales</taxon>
        <taxon>Promicromonosporaceae</taxon>
        <taxon>Myceligenerans</taxon>
    </lineage>
</organism>
<gene>
    <name evidence="3" type="ORF">GCM10009751_28090</name>
</gene>
<dbReference type="Pfam" id="PF01177">
    <property type="entry name" value="Asp_Glu_race"/>
    <property type="match status" value="1"/>
</dbReference>
<dbReference type="InterPro" id="IPR015942">
    <property type="entry name" value="Asp/Glu/hydantoin_racemase"/>
</dbReference>
<dbReference type="Proteomes" id="UP001501094">
    <property type="component" value="Unassembled WGS sequence"/>
</dbReference>
<comment type="caution">
    <text evidence="3">The sequence shown here is derived from an EMBL/GenBank/DDBJ whole genome shotgun (WGS) entry which is preliminary data.</text>
</comment>
<keyword evidence="2" id="KW-0413">Isomerase</keyword>
<accession>A0ABP4ZQN9</accession>
<sequence>MPPADATGPVARAGTSWASVGVLGGVGPLATAYFLQLVVRLTEAARDQDHVDMLVANHASIPDRTAFILGRSADDPGQVLARDAAMLAGLGVGFLVMPCNTAHRFTEQVADAAGDVPFVSAVECAVDAVVAGDRAGSAVGLLATEGTVAARVYQDAFAARGVTVIEPGATDQAIVTGIIYDQVKAGRPADAAALRGVARRLADRGAGAVVLACTELSVVAADHDLLADPLYVDSLDELARVTIRRAGRRVRERRLPAPACAA</sequence>
<dbReference type="PANTHER" id="PTHR21198:SF7">
    <property type="entry name" value="ASPARTATE-GLUTAMATE RACEMASE FAMILY"/>
    <property type="match status" value="1"/>
</dbReference>
<dbReference type="NCBIfam" id="TIGR00035">
    <property type="entry name" value="asp_race"/>
    <property type="match status" value="1"/>
</dbReference>
<dbReference type="InterPro" id="IPR001920">
    <property type="entry name" value="Asp/Glu_race"/>
</dbReference>
<dbReference type="SUPFAM" id="SSF53681">
    <property type="entry name" value="Aspartate/glutamate racemase"/>
    <property type="match status" value="2"/>
</dbReference>
<name>A0ABP4ZQN9_9MICO</name>
<evidence type="ECO:0000313" key="4">
    <source>
        <dbReference type="Proteomes" id="UP001501094"/>
    </source>
</evidence>
<reference evidence="4" key="1">
    <citation type="journal article" date="2019" name="Int. J. Syst. Evol. Microbiol.">
        <title>The Global Catalogue of Microorganisms (GCM) 10K type strain sequencing project: providing services to taxonomists for standard genome sequencing and annotation.</title>
        <authorList>
            <consortium name="The Broad Institute Genomics Platform"/>
            <consortium name="The Broad Institute Genome Sequencing Center for Infectious Disease"/>
            <person name="Wu L."/>
            <person name="Ma J."/>
        </authorList>
    </citation>
    <scope>NUCLEOTIDE SEQUENCE [LARGE SCALE GENOMIC DNA]</scope>
    <source>
        <strain evidence="4">JCM 14326</strain>
    </source>
</reference>
<evidence type="ECO:0000256" key="2">
    <source>
        <dbReference type="ARBA" id="ARBA00023235"/>
    </source>
</evidence>
<evidence type="ECO:0000256" key="1">
    <source>
        <dbReference type="ARBA" id="ARBA00007847"/>
    </source>
</evidence>